<sequence>MSTSKRSLPTSTVDSIAQKKAKSSPPSTVHSSCDELDTEEEDSLPEFSQTAFRILPTTRTRPSDGTQSPLRVSTPTPLLPSSPADSEVQVLSPSLFRRPVALTPSGNGLSSRRTRAEMNDFDSDEIVLMGTIRVTDTLPHMRPHCSMYPLSIDPEQFCKFCYCYICDDLATNCKMWEGGHCFATDQGSDATYWWSLRYDRKKQRHKLGGVTSRQAKVTAHTATVSTRRVTTTSPPENVHFQRKRQAVMLLDQSIAHDGVLASTLSSPNVVHWIGFLCVGVLGLLLLPTRDSLK</sequence>
<keyword evidence="2" id="KW-1133">Transmembrane helix</keyword>
<evidence type="ECO:0000313" key="3">
    <source>
        <dbReference type="EMBL" id="CAG9283635.1"/>
    </source>
</evidence>
<feature type="transmembrane region" description="Helical" evidence="2">
    <location>
        <begin position="269"/>
        <end position="286"/>
    </location>
</feature>
<dbReference type="Proteomes" id="UP000836788">
    <property type="component" value="Chromosome 19"/>
</dbReference>
<proteinExistence type="predicted"/>
<reference evidence="3" key="1">
    <citation type="submission" date="2022-02" db="EMBL/GenBank/DDBJ databases">
        <authorList>
            <person name="Giguere J D."/>
        </authorList>
    </citation>
    <scope>NUCLEOTIDE SEQUENCE</scope>
    <source>
        <strain evidence="3">CCAP 1055/1</strain>
    </source>
</reference>
<evidence type="ECO:0000256" key="1">
    <source>
        <dbReference type="SAM" id="MobiDB-lite"/>
    </source>
</evidence>
<feature type="compositionally biased region" description="Acidic residues" evidence="1">
    <location>
        <begin position="34"/>
        <end position="44"/>
    </location>
</feature>
<dbReference type="PANTHER" id="PTHR33443:SF30">
    <property type="entry name" value="SARCOSINE DEHYDROGENASE-2C PROTEIN"/>
    <property type="match status" value="1"/>
</dbReference>
<accession>A0A8J9T3K7</accession>
<dbReference type="EMBL" id="OU594960">
    <property type="protein sequence ID" value="CAG9283635.1"/>
    <property type="molecule type" value="Genomic_DNA"/>
</dbReference>
<gene>
    <name evidence="3" type="ORF">PTTT1_LOCUS23451</name>
</gene>
<keyword evidence="2" id="KW-0812">Transmembrane</keyword>
<feature type="region of interest" description="Disordered" evidence="1">
    <location>
        <begin position="1"/>
        <end position="86"/>
    </location>
</feature>
<organism evidence="3">
    <name type="scientific">Phaeodactylum tricornutum</name>
    <name type="common">Diatom</name>
    <dbReference type="NCBI Taxonomy" id="2850"/>
    <lineage>
        <taxon>Eukaryota</taxon>
        <taxon>Sar</taxon>
        <taxon>Stramenopiles</taxon>
        <taxon>Ochrophyta</taxon>
        <taxon>Bacillariophyta</taxon>
        <taxon>Bacillariophyceae</taxon>
        <taxon>Bacillariophycidae</taxon>
        <taxon>Naviculales</taxon>
        <taxon>Phaeodactylaceae</taxon>
        <taxon>Phaeodactylum</taxon>
    </lineage>
</organism>
<feature type="compositionally biased region" description="Low complexity" evidence="1">
    <location>
        <begin position="68"/>
        <end position="83"/>
    </location>
</feature>
<feature type="compositionally biased region" description="Polar residues" evidence="1">
    <location>
        <begin position="1"/>
        <end position="15"/>
    </location>
</feature>
<dbReference type="InterPro" id="IPR053234">
    <property type="entry name" value="RPM1_Interactor"/>
</dbReference>
<name>A0A8J9T3K7_PHATR</name>
<feature type="compositionally biased region" description="Polar residues" evidence="1">
    <location>
        <begin position="46"/>
        <end position="67"/>
    </location>
</feature>
<keyword evidence="2" id="KW-0472">Membrane</keyword>
<dbReference type="PANTHER" id="PTHR33443">
    <property type="entry name" value="ZGC:112980"/>
    <property type="match status" value="1"/>
</dbReference>
<evidence type="ECO:0000256" key="2">
    <source>
        <dbReference type="SAM" id="Phobius"/>
    </source>
</evidence>
<protein>
    <submittedName>
        <fullName evidence="3">Uncharacterized protein</fullName>
    </submittedName>
</protein>
<dbReference type="AlphaFoldDB" id="A0A8J9T3K7"/>